<dbReference type="CDD" id="cd06782">
    <property type="entry name" value="cpPDZ_CPP-like"/>
    <property type="match status" value="1"/>
</dbReference>
<evidence type="ECO:0000256" key="3">
    <source>
        <dbReference type="ARBA" id="ARBA00022801"/>
    </source>
</evidence>
<dbReference type="Pfam" id="PF11818">
    <property type="entry name" value="DUF3340"/>
    <property type="match status" value="1"/>
</dbReference>
<name>A0A934VT11_9BACT</name>
<dbReference type="FunFam" id="3.90.226.10:FF:000090">
    <property type="entry name" value="Tail-specific protease"/>
    <property type="match status" value="1"/>
</dbReference>
<dbReference type="Gene3D" id="3.90.226.10">
    <property type="entry name" value="2-enoyl-CoA Hydratase, Chain A, domain 1"/>
    <property type="match status" value="1"/>
</dbReference>
<comment type="similarity">
    <text evidence="1 5">Belongs to the peptidase S41A family.</text>
</comment>
<dbReference type="Gene3D" id="2.30.42.10">
    <property type="match status" value="1"/>
</dbReference>
<evidence type="ECO:0000313" key="9">
    <source>
        <dbReference type="EMBL" id="MBK1879049.1"/>
    </source>
</evidence>
<dbReference type="GO" id="GO:0008236">
    <property type="term" value="F:serine-type peptidase activity"/>
    <property type="evidence" value="ECO:0007669"/>
    <property type="project" value="UniProtKB-KW"/>
</dbReference>
<proteinExistence type="inferred from homology"/>
<dbReference type="SMART" id="SM00245">
    <property type="entry name" value="TSPc"/>
    <property type="match status" value="1"/>
</dbReference>
<keyword evidence="4 5" id="KW-0720">Serine protease</keyword>
<dbReference type="PANTHER" id="PTHR32060:SF22">
    <property type="entry name" value="CARBOXYL-TERMINAL-PROCESSING PEPTIDASE 3, CHLOROPLASTIC"/>
    <property type="match status" value="1"/>
</dbReference>
<feature type="compositionally biased region" description="Acidic residues" evidence="6">
    <location>
        <begin position="720"/>
        <end position="731"/>
    </location>
</feature>
<dbReference type="InterPro" id="IPR020992">
    <property type="entry name" value="Tail_Prtase_C"/>
</dbReference>
<dbReference type="SMART" id="SM00228">
    <property type="entry name" value="PDZ"/>
    <property type="match status" value="1"/>
</dbReference>
<evidence type="ECO:0000256" key="5">
    <source>
        <dbReference type="RuleBase" id="RU004404"/>
    </source>
</evidence>
<evidence type="ECO:0000256" key="7">
    <source>
        <dbReference type="SAM" id="SignalP"/>
    </source>
</evidence>
<dbReference type="PANTHER" id="PTHR32060">
    <property type="entry name" value="TAIL-SPECIFIC PROTEASE"/>
    <property type="match status" value="1"/>
</dbReference>
<dbReference type="NCBIfam" id="TIGR00225">
    <property type="entry name" value="prc"/>
    <property type="match status" value="1"/>
</dbReference>
<dbReference type="GO" id="GO:0007165">
    <property type="term" value="P:signal transduction"/>
    <property type="evidence" value="ECO:0007669"/>
    <property type="project" value="TreeGrafter"/>
</dbReference>
<evidence type="ECO:0000256" key="2">
    <source>
        <dbReference type="ARBA" id="ARBA00022670"/>
    </source>
</evidence>
<dbReference type="Proteomes" id="UP000617628">
    <property type="component" value="Unassembled WGS sequence"/>
</dbReference>
<dbReference type="InterPro" id="IPR004447">
    <property type="entry name" value="Peptidase_S41A"/>
</dbReference>
<dbReference type="GO" id="GO:0004175">
    <property type="term" value="F:endopeptidase activity"/>
    <property type="evidence" value="ECO:0007669"/>
    <property type="project" value="TreeGrafter"/>
</dbReference>
<dbReference type="InterPro" id="IPR001478">
    <property type="entry name" value="PDZ"/>
</dbReference>
<comment type="caution">
    <text evidence="9">The sequence shown here is derived from an EMBL/GenBank/DDBJ whole genome shotgun (WGS) entry which is preliminary data.</text>
</comment>
<reference evidence="9" key="1">
    <citation type="submission" date="2021-01" db="EMBL/GenBank/DDBJ databases">
        <title>Modified the classification status of verrucomicrobia.</title>
        <authorList>
            <person name="Feng X."/>
        </authorList>
    </citation>
    <scope>NUCLEOTIDE SEQUENCE</scope>
    <source>
        <strain evidence="9">KCTC 13126</strain>
    </source>
</reference>
<feature type="compositionally biased region" description="Acidic residues" evidence="6">
    <location>
        <begin position="683"/>
        <end position="692"/>
    </location>
</feature>
<dbReference type="Pfam" id="PF00595">
    <property type="entry name" value="PDZ"/>
    <property type="match status" value="1"/>
</dbReference>
<feature type="compositionally biased region" description="Low complexity" evidence="6">
    <location>
        <begin position="709"/>
        <end position="719"/>
    </location>
</feature>
<dbReference type="CDD" id="cd07560">
    <property type="entry name" value="Peptidase_S41_CPP"/>
    <property type="match status" value="1"/>
</dbReference>
<dbReference type="SUPFAM" id="SSF52096">
    <property type="entry name" value="ClpP/crotonase"/>
    <property type="match status" value="1"/>
</dbReference>
<dbReference type="InterPro" id="IPR040573">
    <property type="entry name" value="TSP_N"/>
</dbReference>
<feature type="region of interest" description="Disordered" evidence="6">
    <location>
        <begin position="678"/>
        <end position="736"/>
    </location>
</feature>
<protein>
    <submittedName>
        <fullName evidence="9">Carboxy terminal-processing peptidase</fullName>
    </submittedName>
</protein>
<evidence type="ECO:0000259" key="8">
    <source>
        <dbReference type="PROSITE" id="PS50106"/>
    </source>
</evidence>
<feature type="domain" description="PDZ" evidence="8">
    <location>
        <begin position="242"/>
        <end position="312"/>
    </location>
</feature>
<organism evidence="9 10">
    <name type="scientific">Pelagicoccus mobilis</name>
    <dbReference type="NCBI Taxonomy" id="415221"/>
    <lineage>
        <taxon>Bacteria</taxon>
        <taxon>Pseudomonadati</taxon>
        <taxon>Verrucomicrobiota</taxon>
        <taxon>Opitutia</taxon>
        <taxon>Puniceicoccales</taxon>
        <taxon>Pelagicoccaceae</taxon>
        <taxon>Pelagicoccus</taxon>
    </lineage>
</organism>
<evidence type="ECO:0000313" key="10">
    <source>
        <dbReference type="Proteomes" id="UP000617628"/>
    </source>
</evidence>
<keyword evidence="10" id="KW-1185">Reference proteome</keyword>
<dbReference type="RefSeq" id="WP_200357262.1">
    <property type="nucleotide sequence ID" value="NZ_JAENIL010000040.1"/>
</dbReference>
<sequence length="774" mass="87800">MIKRLYAAVALVGLCLSSQSLAVTGIDDMPSGDLPELSSTPLMQNEARLIVEMLETMHFESAEISPESFAELITKFMEDLDYNKLYFLSQHEEEFMKKYGSSLGFKLRYQGDLKAAFEIYTLYRDRAIDRVDWVLEQLEQEWTFDTDEYFVYDRSESPWPSSEEEADELWRLRIKYELLQEILNEKTQDEAKERVSKRYKRMLRSIYEFDKKDVQEIFLTSLTKMFDPHSSFLSSDTLDDFNISMRLKLIGIGAMLSEEDGYCVIRELVPGAPAIRSKKLKPNDKIVAVAQDGEEAVDIIGMSLRKVVDQIRGEKGTKVTLTIIPADATDNSVREDVDIVRDEVHINSARATGKVFEVPDENGNVSPIGVIDIPSFYGGDEYFENGQRHMTSVTADVEELVRKMKEAGVQGIVLDLRRNGGGLLDEAIRMTGLFIRRGPVVQVREKSGYVTPHMDRDPKVAYNGPLAVLTSRYSASASEILAGALQNYGRSITIGNTSTHGKGTVQQVFSLDQYVLRKDIANDRAGAAKLTIRKFYLPNGFSTQRKGVVPDIQIESIEEVTAVGEADLPESLSWDYIKPVARFVEMTLKNSLLDTLTTNSEARTQSLEEFKFQKKRLDWYLEREERKEISLNMETRKVMMEEDEAFLDQIKDEQRLLAENNFDFTEVKLDSVIREEAQREKEEAELETETPEPETASTALPVEGGSDQEVASNSASNAEAESEEEEEEVPDFDIQLRETLRIMTEAIGISPNPVDWSQPALPIASKSRFERLLN</sequence>
<keyword evidence="3 5" id="KW-0378">Hydrolase</keyword>
<feature type="signal peptide" evidence="7">
    <location>
        <begin position="1"/>
        <end position="22"/>
    </location>
</feature>
<dbReference type="GO" id="GO:0030288">
    <property type="term" value="C:outer membrane-bounded periplasmic space"/>
    <property type="evidence" value="ECO:0007669"/>
    <property type="project" value="TreeGrafter"/>
</dbReference>
<evidence type="ECO:0000256" key="1">
    <source>
        <dbReference type="ARBA" id="ARBA00009179"/>
    </source>
</evidence>
<gene>
    <name evidence="9" type="ORF">JIN87_19345</name>
</gene>
<dbReference type="GO" id="GO:0006508">
    <property type="term" value="P:proteolysis"/>
    <property type="evidence" value="ECO:0007669"/>
    <property type="project" value="UniProtKB-KW"/>
</dbReference>
<dbReference type="SUPFAM" id="SSF50156">
    <property type="entry name" value="PDZ domain-like"/>
    <property type="match status" value="1"/>
</dbReference>
<dbReference type="InterPro" id="IPR036034">
    <property type="entry name" value="PDZ_sf"/>
</dbReference>
<evidence type="ECO:0000256" key="6">
    <source>
        <dbReference type="SAM" id="MobiDB-lite"/>
    </source>
</evidence>
<keyword evidence="2 5" id="KW-0645">Protease</keyword>
<dbReference type="InterPro" id="IPR005151">
    <property type="entry name" value="Tail-specific_protease"/>
</dbReference>
<keyword evidence="7" id="KW-0732">Signal</keyword>
<dbReference type="EMBL" id="JAENIL010000040">
    <property type="protein sequence ID" value="MBK1879049.1"/>
    <property type="molecule type" value="Genomic_DNA"/>
</dbReference>
<dbReference type="Pfam" id="PF03572">
    <property type="entry name" value="Peptidase_S41"/>
    <property type="match status" value="1"/>
</dbReference>
<dbReference type="Pfam" id="PF17804">
    <property type="entry name" value="TSP_NTD"/>
    <property type="match status" value="1"/>
</dbReference>
<evidence type="ECO:0000256" key="4">
    <source>
        <dbReference type="ARBA" id="ARBA00022825"/>
    </source>
</evidence>
<feature type="chain" id="PRO_5037435464" evidence="7">
    <location>
        <begin position="23"/>
        <end position="774"/>
    </location>
</feature>
<dbReference type="PROSITE" id="PS50106">
    <property type="entry name" value="PDZ"/>
    <property type="match status" value="1"/>
</dbReference>
<accession>A0A934VT11</accession>
<dbReference type="AlphaFoldDB" id="A0A934VT11"/>
<dbReference type="InterPro" id="IPR029045">
    <property type="entry name" value="ClpP/crotonase-like_dom_sf"/>
</dbReference>